<evidence type="ECO:0000259" key="9">
    <source>
        <dbReference type="Pfam" id="PF02838"/>
    </source>
</evidence>
<dbReference type="InterPro" id="IPR017853">
    <property type="entry name" value="GH"/>
</dbReference>
<dbReference type="PANTHER" id="PTHR43678:SF1">
    <property type="entry name" value="BETA-N-ACETYLHEXOSAMINIDASE"/>
    <property type="match status" value="1"/>
</dbReference>
<evidence type="ECO:0000256" key="3">
    <source>
        <dbReference type="ARBA" id="ARBA00012663"/>
    </source>
</evidence>
<dbReference type="GO" id="GO:0004563">
    <property type="term" value="F:beta-N-acetylhexosaminidase activity"/>
    <property type="evidence" value="ECO:0007669"/>
    <property type="project" value="UniProtKB-EC"/>
</dbReference>
<evidence type="ECO:0000256" key="1">
    <source>
        <dbReference type="ARBA" id="ARBA00001231"/>
    </source>
</evidence>
<organism evidence="10 11">
    <name type="scientific">Purpureocillium lilacinum</name>
    <name type="common">Paecilomyces lilacinus</name>
    <dbReference type="NCBI Taxonomy" id="33203"/>
    <lineage>
        <taxon>Eukaryota</taxon>
        <taxon>Fungi</taxon>
        <taxon>Dikarya</taxon>
        <taxon>Ascomycota</taxon>
        <taxon>Pezizomycotina</taxon>
        <taxon>Sordariomycetes</taxon>
        <taxon>Hypocreomycetidae</taxon>
        <taxon>Hypocreales</taxon>
        <taxon>Ophiocordycipitaceae</taxon>
        <taxon>Purpureocillium</taxon>
    </lineage>
</organism>
<sequence length="707" mass="79079">MRASLAAAWMTASCVFFACARTQLIGIPTTPYNQSGNSTVALHHLKHIVVDKRFAQHRDGSGLSLIPPTLREFATTFAEDLENILGIHTVVLEDAKSKPNGIFLTLGDADTYLDAAGRPTSEGYTLRVDELGITITGASPLGAWWGTRTVLQQAAIHEGALPMGTGIDAPGWSTRGMMLDCGRHFYPKEFLIEMCSYMSYFKQNTFHLHLMDDVGGVKKTDNLQGIYARLRLWSNGDAVKGLNNHPNESYTRRDFDEIQDKCAARGVAILPELESPAHAMPIVQWRPQIAYQGDVSQLNISHPDTVPTVQTIWKEFLPWFHSKVVSIGADEYRGPKDDYKKFVNIMDRFIREESGKSIRIWGTFPPQKGKPSNNEISPNVSIQHWAYSFDNPLNDYIKNNYSVVNSDEMFYIVLKTRYYSRTVNTSITFQGDPSTHGPWYPYIFSLKNATNNPPRDEPLVQGAIAPLWNDRGPSASVYSEAYYAWRDGIPALADKQWGGSLTKGQFVDVFPKLHQHIPGQNLERFIPSNGTTIFRYAFNKRRGNIVQDVSSNGFNAKTTCKSTNSSMIVTPNCTLTTPWGSKGRNYTLSLSLKVDELANPTNTTLIEGSDSTLMLTPNITLFAAGNYLRLNTTIPLKEWITLKIIGRGQRTFASLTSRLANSSGEEQEFLSWMQRDNRWVPMAIEAPIKEVKGWTGEMNGLSLTNEA</sequence>
<dbReference type="SUPFAM" id="SSF51445">
    <property type="entry name" value="(Trans)glycosidases"/>
    <property type="match status" value="1"/>
</dbReference>
<dbReference type="Pfam" id="PF00728">
    <property type="entry name" value="Glyco_hydro_20"/>
    <property type="match status" value="1"/>
</dbReference>
<dbReference type="CDD" id="cd06564">
    <property type="entry name" value="GH20_DspB_LnbB-like"/>
    <property type="match status" value="1"/>
</dbReference>
<evidence type="ECO:0000256" key="4">
    <source>
        <dbReference type="ARBA" id="ARBA00022801"/>
    </source>
</evidence>
<dbReference type="InterPro" id="IPR052764">
    <property type="entry name" value="GH20_Enzymes"/>
</dbReference>
<reference evidence="10 11" key="1">
    <citation type="journal article" date="2016" name="Front. Microbiol.">
        <title>Genome and transcriptome sequences reveal the specific parasitism of the nematophagous Purpureocillium lilacinum 36-1.</title>
        <authorList>
            <person name="Xie J."/>
            <person name="Li S."/>
            <person name="Mo C."/>
            <person name="Xiao X."/>
            <person name="Peng D."/>
            <person name="Wang G."/>
            <person name="Xiao Y."/>
        </authorList>
    </citation>
    <scope>NUCLEOTIDE SEQUENCE [LARGE SCALE GENOMIC DNA]</scope>
    <source>
        <strain evidence="10 11">36-1</strain>
    </source>
</reference>
<protein>
    <recommendedName>
        <fullName evidence="3">beta-N-acetylhexosaminidase</fullName>
        <ecNumber evidence="3">3.2.1.52</ecNumber>
    </recommendedName>
</protein>
<comment type="caution">
    <text evidence="10">The sequence shown here is derived from an EMBL/GenBank/DDBJ whole genome shotgun (WGS) entry which is preliminary data.</text>
</comment>
<evidence type="ECO:0000313" key="11">
    <source>
        <dbReference type="Proteomes" id="UP000245956"/>
    </source>
</evidence>
<dbReference type="Gene3D" id="3.30.379.10">
    <property type="entry name" value="Chitobiase/beta-hexosaminidase domain 2-like"/>
    <property type="match status" value="1"/>
</dbReference>
<dbReference type="InterPro" id="IPR015882">
    <property type="entry name" value="HEX_bac_N"/>
</dbReference>
<evidence type="ECO:0000256" key="5">
    <source>
        <dbReference type="ARBA" id="ARBA00023295"/>
    </source>
</evidence>
<gene>
    <name evidence="10" type="ORF">PCL_08801</name>
</gene>
<dbReference type="EC" id="3.2.1.52" evidence="3"/>
<evidence type="ECO:0000256" key="2">
    <source>
        <dbReference type="ARBA" id="ARBA00006285"/>
    </source>
</evidence>
<dbReference type="SUPFAM" id="SSF55545">
    <property type="entry name" value="beta-N-acetylhexosaminidase-like domain"/>
    <property type="match status" value="1"/>
</dbReference>
<keyword evidence="7" id="KW-0732">Signal</keyword>
<dbReference type="Pfam" id="PF02838">
    <property type="entry name" value="Glyco_hydro_20b"/>
    <property type="match status" value="1"/>
</dbReference>
<dbReference type="GO" id="GO:0005975">
    <property type="term" value="P:carbohydrate metabolic process"/>
    <property type="evidence" value="ECO:0007669"/>
    <property type="project" value="InterPro"/>
</dbReference>
<dbReference type="PRINTS" id="PR00738">
    <property type="entry name" value="GLHYDRLASE20"/>
</dbReference>
<dbReference type="InterPro" id="IPR029018">
    <property type="entry name" value="Hex-like_dom2"/>
</dbReference>
<comment type="catalytic activity">
    <reaction evidence="1">
        <text>Hydrolysis of terminal non-reducing N-acetyl-D-hexosamine residues in N-acetyl-beta-D-hexosaminides.</text>
        <dbReference type="EC" id="3.2.1.52"/>
    </reaction>
</comment>
<dbReference type="EMBL" id="LCWV01000004">
    <property type="protein sequence ID" value="PWI73525.1"/>
    <property type="molecule type" value="Genomic_DNA"/>
</dbReference>
<keyword evidence="5" id="KW-0326">Glycosidase</keyword>
<feature type="signal peptide" evidence="7">
    <location>
        <begin position="1"/>
        <end position="22"/>
    </location>
</feature>
<feature type="active site" description="Proton donor" evidence="6">
    <location>
        <position position="331"/>
    </location>
</feature>
<dbReference type="InterPro" id="IPR015883">
    <property type="entry name" value="Glyco_hydro_20_cat"/>
</dbReference>
<proteinExistence type="inferred from homology"/>
<dbReference type="InterPro" id="IPR025705">
    <property type="entry name" value="Beta_hexosaminidase_sua/sub"/>
</dbReference>
<dbReference type="Gene3D" id="3.20.20.80">
    <property type="entry name" value="Glycosidases"/>
    <property type="match status" value="1"/>
</dbReference>
<feature type="chain" id="PRO_5015595042" description="beta-N-acetylhexosaminidase" evidence="7">
    <location>
        <begin position="23"/>
        <end position="707"/>
    </location>
</feature>
<feature type="domain" description="Glycoside hydrolase family 20 catalytic" evidence="8">
    <location>
        <begin position="175"/>
        <end position="346"/>
    </location>
</feature>
<name>A0A2U3EG75_PURLI</name>
<keyword evidence="4 10" id="KW-0378">Hydrolase</keyword>
<evidence type="ECO:0000313" key="10">
    <source>
        <dbReference type="EMBL" id="PWI73525.1"/>
    </source>
</evidence>
<dbReference type="PROSITE" id="PS51257">
    <property type="entry name" value="PROKAR_LIPOPROTEIN"/>
    <property type="match status" value="1"/>
</dbReference>
<comment type="similarity">
    <text evidence="2">Belongs to the glycosyl hydrolase 20 family.</text>
</comment>
<dbReference type="PANTHER" id="PTHR43678">
    <property type="entry name" value="PUTATIVE (AFU_ORTHOLOGUE AFUA_2G00640)-RELATED"/>
    <property type="match status" value="1"/>
</dbReference>
<evidence type="ECO:0000256" key="6">
    <source>
        <dbReference type="PIRSR" id="PIRSR625705-1"/>
    </source>
</evidence>
<dbReference type="AlphaFoldDB" id="A0A2U3EG75"/>
<feature type="domain" description="Beta-hexosaminidase bacterial type N-terminal" evidence="9">
    <location>
        <begin position="68"/>
        <end position="157"/>
    </location>
</feature>
<dbReference type="Proteomes" id="UP000245956">
    <property type="component" value="Unassembled WGS sequence"/>
</dbReference>
<evidence type="ECO:0000256" key="7">
    <source>
        <dbReference type="SAM" id="SignalP"/>
    </source>
</evidence>
<accession>A0A2U3EG75</accession>
<evidence type="ECO:0000259" key="8">
    <source>
        <dbReference type="Pfam" id="PF00728"/>
    </source>
</evidence>